<evidence type="ECO:0000256" key="1">
    <source>
        <dbReference type="ARBA" id="ARBA00009225"/>
    </source>
</evidence>
<accession>A0AAN8N5P5</accession>
<dbReference type="PANTHER" id="PTHR19443">
    <property type="entry name" value="HEXOKINASE"/>
    <property type="match status" value="1"/>
</dbReference>
<dbReference type="GO" id="GO:0008865">
    <property type="term" value="F:fructokinase activity"/>
    <property type="evidence" value="ECO:0007669"/>
    <property type="project" value="TreeGrafter"/>
</dbReference>
<dbReference type="GO" id="GO:0005739">
    <property type="term" value="C:mitochondrion"/>
    <property type="evidence" value="ECO:0007669"/>
    <property type="project" value="TreeGrafter"/>
</dbReference>
<dbReference type="Pfam" id="PF03727">
    <property type="entry name" value="Hexokinase_2"/>
    <property type="match status" value="1"/>
</dbReference>
<evidence type="ECO:0000313" key="11">
    <source>
        <dbReference type="Proteomes" id="UP001313282"/>
    </source>
</evidence>
<keyword evidence="3 6" id="KW-0547">Nucleotide-binding</keyword>
<feature type="domain" description="Hexokinase N-terminal" evidence="8">
    <location>
        <begin position="21"/>
        <end position="224"/>
    </location>
</feature>
<dbReference type="InterPro" id="IPR022673">
    <property type="entry name" value="Hexokinase_C"/>
</dbReference>
<dbReference type="Gene3D" id="3.30.420.40">
    <property type="match status" value="1"/>
</dbReference>
<dbReference type="GO" id="GO:0004340">
    <property type="term" value="F:glucokinase activity"/>
    <property type="evidence" value="ECO:0007669"/>
    <property type="project" value="TreeGrafter"/>
</dbReference>
<evidence type="ECO:0000256" key="5">
    <source>
        <dbReference type="ARBA" id="ARBA00022840"/>
    </source>
</evidence>
<feature type="domain" description="Hexokinase C-terminal" evidence="9">
    <location>
        <begin position="231"/>
        <end position="484"/>
    </location>
</feature>
<gene>
    <name evidence="10" type="ORF">TWF718_004063</name>
</gene>
<feature type="compositionally biased region" description="Basic and acidic residues" evidence="7">
    <location>
        <begin position="535"/>
        <end position="544"/>
    </location>
</feature>
<dbReference type="Gene3D" id="3.40.367.20">
    <property type="match status" value="1"/>
</dbReference>
<comment type="caution">
    <text evidence="10">The sequence shown here is derived from an EMBL/GenBank/DDBJ whole genome shotgun (WGS) entry which is preliminary data.</text>
</comment>
<dbReference type="GO" id="GO:0005536">
    <property type="term" value="F:D-glucose binding"/>
    <property type="evidence" value="ECO:0007669"/>
    <property type="project" value="InterPro"/>
</dbReference>
<dbReference type="Pfam" id="PF00349">
    <property type="entry name" value="Hexokinase_1"/>
    <property type="match status" value="1"/>
</dbReference>
<organism evidence="10 11">
    <name type="scientific">Orbilia javanica</name>
    <dbReference type="NCBI Taxonomy" id="47235"/>
    <lineage>
        <taxon>Eukaryota</taxon>
        <taxon>Fungi</taxon>
        <taxon>Dikarya</taxon>
        <taxon>Ascomycota</taxon>
        <taxon>Pezizomycotina</taxon>
        <taxon>Orbiliomycetes</taxon>
        <taxon>Orbiliales</taxon>
        <taxon>Orbiliaceae</taxon>
        <taxon>Orbilia</taxon>
    </lineage>
</organism>
<dbReference type="SUPFAM" id="SSF53067">
    <property type="entry name" value="Actin-like ATPase domain"/>
    <property type="match status" value="2"/>
</dbReference>
<evidence type="ECO:0000256" key="2">
    <source>
        <dbReference type="ARBA" id="ARBA00022679"/>
    </source>
</evidence>
<dbReference type="PANTHER" id="PTHR19443:SF24">
    <property type="entry name" value="PHOSPHOTRANSFERASE"/>
    <property type="match status" value="1"/>
</dbReference>
<keyword evidence="5 6" id="KW-0067">ATP-binding</keyword>
<dbReference type="GO" id="GO:0006096">
    <property type="term" value="P:glycolytic process"/>
    <property type="evidence" value="ECO:0007669"/>
    <property type="project" value="UniProtKB-KW"/>
</dbReference>
<dbReference type="GO" id="GO:0001678">
    <property type="term" value="P:intracellular glucose homeostasis"/>
    <property type="evidence" value="ECO:0007669"/>
    <property type="project" value="InterPro"/>
</dbReference>
<sequence length="599" mass="65314">MTTPPELSALGELLEQELLADITTESMLEISKSLTTSYAVGLKESTASMLPSHIYFLPSGQETGHYLAVDLGGSTLRVAIVHLEGYSDPSIRGGPTDSSNPRPMNIVKIKSWGGTHIDYLKTLVGEAFFDWIAEKIGEVIEEKFGNTMTDELLPLGLSWSFPIENTAIDRGNIQNMGKGFCVAEGLLGTDLKDHFQRAFKKRGLCISMEAIVNDSLATLLSHAYVSPATRCGLILGTGTNAAISLPLKMLPDSKLHPSHTNRPNGAQEVLVNTELSMYGRDILPITKWDTALDKAMPRPGFQPLEYLIGGAYLGEIARLIILDIQHDGLFKEIPDIWENRSYSLGTEVLALLEDRDTDQLPKNYQELNKEYPDMAIPEIDALALKMISFHISSRAAKFCAISLHAIIKLREKAAGSPSSHPTKNIVPIAFVGTVLEKYPNLLRRTQDALDKLSDWHPTSPLQNQRVVLEFSSESAIYGAAVAVAAALEKKVDPPVSSLSLAPQNPFTPPMPLGFPSNERSSNASTLVGQGSSMEEETRPNDKTAEGVGNGLHVPPFDGAHNTDGSNDRAASTGPKIPFWSRVKAFFHGVFGKVFKKRSK</sequence>
<dbReference type="Proteomes" id="UP001313282">
    <property type="component" value="Unassembled WGS sequence"/>
</dbReference>
<feature type="compositionally biased region" description="Polar residues" evidence="7">
    <location>
        <begin position="517"/>
        <end position="532"/>
    </location>
</feature>
<evidence type="ECO:0000256" key="4">
    <source>
        <dbReference type="ARBA" id="ARBA00022777"/>
    </source>
</evidence>
<dbReference type="CDD" id="cd24000">
    <property type="entry name" value="ASKHA_NBD_HK"/>
    <property type="match status" value="1"/>
</dbReference>
<keyword evidence="6" id="KW-0324">Glycolysis</keyword>
<evidence type="ECO:0000313" key="10">
    <source>
        <dbReference type="EMBL" id="KAK6350881.1"/>
    </source>
</evidence>
<evidence type="ECO:0000259" key="8">
    <source>
        <dbReference type="Pfam" id="PF00349"/>
    </source>
</evidence>
<keyword evidence="11" id="KW-1185">Reference proteome</keyword>
<dbReference type="GO" id="GO:0019158">
    <property type="term" value="F:mannokinase activity"/>
    <property type="evidence" value="ECO:0007669"/>
    <property type="project" value="TreeGrafter"/>
</dbReference>
<dbReference type="GO" id="GO:0006013">
    <property type="term" value="P:mannose metabolic process"/>
    <property type="evidence" value="ECO:0007669"/>
    <property type="project" value="TreeGrafter"/>
</dbReference>
<dbReference type="PROSITE" id="PS51748">
    <property type="entry name" value="HEXOKINASE_2"/>
    <property type="match status" value="1"/>
</dbReference>
<dbReference type="GO" id="GO:0005524">
    <property type="term" value="F:ATP binding"/>
    <property type="evidence" value="ECO:0007669"/>
    <property type="project" value="UniProtKB-UniRule"/>
</dbReference>
<feature type="region of interest" description="Disordered" evidence="7">
    <location>
        <begin position="496"/>
        <end position="573"/>
    </location>
</feature>
<reference evidence="10 11" key="1">
    <citation type="submission" date="2019-10" db="EMBL/GenBank/DDBJ databases">
        <authorList>
            <person name="Palmer J.M."/>
        </authorList>
    </citation>
    <scope>NUCLEOTIDE SEQUENCE [LARGE SCALE GENOMIC DNA]</scope>
    <source>
        <strain evidence="10 11">TWF718</strain>
    </source>
</reference>
<evidence type="ECO:0000256" key="3">
    <source>
        <dbReference type="ARBA" id="ARBA00022741"/>
    </source>
</evidence>
<dbReference type="AlphaFoldDB" id="A0AAN8N5P5"/>
<dbReference type="GO" id="GO:0006006">
    <property type="term" value="P:glucose metabolic process"/>
    <property type="evidence" value="ECO:0007669"/>
    <property type="project" value="TreeGrafter"/>
</dbReference>
<proteinExistence type="inferred from homology"/>
<comment type="similarity">
    <text evidence="1 6">Belongs to the hexokinase family.</text>
</comment>
<dbReference type="InterPro" id="IPR043129">
    <property type="entry name" value="ATPase_NBD"/>
</dbReference>
<evidence type="ECO:0000256" key="7">
    <source>
        <dbReference type="SAM" id="MobiDB-lite"/>
    </source>
</evidence>
<dbReference type="PRINTS" id="PR00475">
    <property type="entry name" value="HEXOKINASE"/>
</dbReference>
<dbReference type="EC" id="2.7.1.-" evidence="6"/>
<dbReference type="InterPro" id="IPR001312">
    <property type="entry name" value="Hexokinase"/>
</dbReference>
<name>A0AAN8N5P5_9PEZI</name>
<keyword evidence="4 6" id="KW-0418">Kinase</keyword>
<keyword evidence="2 6" id="KW-0808">Transferase</keyword>
<dbReference type="InterPro" id="IPR022672">
    <property type="entry name" value="Hexokinase_N"/>
</dbReference>
<evidence type="ECO:0000259" key="9">
    <source>
        <dbReference type="Pfam" id="PF03727"/>
    </source>
</evidence>
<dbReference type="EMBL" id="JAVHNR010000002">
    <property type="protein sequence ID" value="KAK6350881.1"/>
    <property type="molecule type" value="Genomic_DNA"/>
</dbReference>
<protein>
    <recommendedName>
        <fullName evidence="6">Phosphotransferase</fullName>
        <ecNumber evidence="6">2.7.1.-</ecNumber>
    </recommendedName>
</protein>
<evidence type="ECO:0000256" key="6">
    <source>
        <dbReference type="RuleBase" id="RU362007"/>
    </source>
</evidence>
<dbReference type="GO" id="GO:0005829">
    <property type="term" value="C:cytosol"/>
    <property type="evidence" value="ECO:0007669"/>
    <property type="project" value="TreeGrafter"/>
</dbReference>